<name>A0ACC1I868_9FUNG</name>
<keyword evidence="1" id="KW-0328">Glycosyltransferase</keyword>
<dbReference type="EMBL" id="JANBPG010001416">
    <property type="protein sequence ID" value="KAJ1890057.1"/>
    <property type="molecule type" value="Genomic_DNA"/>
</dbReference>
<feature type="non-terminal residue" evidence="1">
    <location>
        <position position="1"/>
    </location>
</feature>
<dbReference type="EC" id="2.4.1.186" evidence="1"/>
<reference evidence="1" key="1">
    <citation type="submission" date="2022-07" db="EMBL/GenBank/DDBJ databases">
        <title>Phylogenomic reconstructions and comparative analyses of Kickxellomycotina fungi.</title>
        <authorList>
            <person name="Reynolds N.K."/>
            <person name="Stajich J.E."/>
            <person name="Barry K."/>
            <person name="Grigoriev I.V."/>
            <person name="Crous P."/>
            <person name="Smith M.E."/>
        </authorList>
    </citation>
    <scope>NUCLEOTIDE SEQUENCE</scope>
    <source>
        <strain evidence="1">Benny 63K</strain>
    </source>
</reference>
<organism evidence="1 2">
    <name type="scientific">Kickxella alabastrina</name>
    <dbReference type="NCBI Taxonomy" id="61397"/>
    <lineage>
        <taxon>Eukaryota</taxon>
        <taxon>Fungi</taxon>
        <taxon>Fungi incertae sedis</taxon>
        <taxon>Zoopagomycota</taxon>
        <taxon>Kickxellomycotina</taxon>
        <taxon>Kickxellomycetes</taxon>
        <taxon>Kickxellales</taxon>
        <taxon>Kickxellaceae</taxon>
        <taxon>Kickxella</taxon>
    </lineage>
</organism>
<dbReference type="Proteomes" id="UP001150581">
    <property type="component" value="Unassembled WGS sequence"/>
</dbReference>
<evidence type="ECO:0000313" key="1">
    <source>
        <dbReference type="EMBL" id="KAJ1890057.1"/>
    </source>
</evidence>
<accession>A0ACC1I868</accession>
<protein>
    <submittedName>
        <fullName evidence="1">Glycogenin glucosyltransferase</fullName>
        <ecNumber evidence="1">2.4.1.186</ecNumber>
    </submittedName>
</protein>
<comment type="caution">
    <text evidence="1">The sequence shown here is derived from an EMBL/GenBank/DDBJ whole genome shotgun (WGS) entry which is preliminary data.</text>
</comment>
<keyword evidence="2" id="KW-1185">Reference proteome</keyword>
<evidence type="ECO:0000313" key="2">
    <source>
        <dbReference type="Proteomes" id="UP001150581"/>
    </source>
</evidence>
<keyword evidence="1" id="KW-0808">Transferase</keyword>
<sequence>EHSMERLRHHFDGVIETDVRLSSDSQGLELLGRPDLQSTLTKIQLWDPALFGAWHALCYLDADTLVRQSVDDLFSRYYDWREDFPGWRDGGLVAASPDTGWPDCFNSGVLLLAPGYGCYRDLVSRASSASASFDGADQGLLNEQFADWSTSQPYRRLPFLYNATANVYYTYKPALQRFGSDVRVVHFIGVSKPWHWERTPGGQLISDPSSSERWKQLVNLWWNIHDEYVSGWSYWRGPYDKGVAFGRGYHHITQPPVPATQPVTEAQSGDRDEDNHSGFTAIASPNRGDVLPQEVSDWDKDWSWAAKRVHPLDYTYLTLHGSAPQNSDSQQQSNQQDQPGQKQQFNQKQKDHGYGNSSPQDQSHVYKLVHDHGHGHSHPHVSEGGDNQHHSEPPKPPAWMQSQRPWEDVAREGWLHHEELKPHSYDQAYIERHIGEQPQHYEHHENHENHEYHEQPQFYDRNHHHDYVHYQPPQYEPQHQPQHEPQHQHKHQHQDWSQPWQHHSHKCAPQKDDQRNQQEQPQQHWHQYHDMQNWNYSPWHGQHDQAQCYTPMPQPNNRPLHEATQVILQPHTHVSTKEHTHQPPPRVHRPSSARSNTGSSPIHYPQPKSPLIVNPVALWESGEEQARRRAWAQQVMAQPIEQQQPDFGNSVVGSSIGSGGGGGGISWPTATLTSDLRVPPSSMDHIDSSQLPPEIPWKIGHVRQRQSSEAAAATATTTANTNANADASVPPQMNMQFKEGIAGDNNARDAAGQLLQRWNEAVIARNIRSQFGDVSPDLISHSLAKVERGTDAIRLETTVSCEAEDSRGERTVYRFTLSSTLDVGGPQATPLLTPLTSTPQRHPTLQNIVPVAAAPKTPHMYPHSISDSEIVSDPHTYSTNVTDMHQPQNYREPAISRRSSYVQLPPNSVRAPHMALRGSLEDHDQFAEADSRYWKLQRRLINLELSQRQRDDNLQTAPGIAPANDRHSSGSGWHEQDARKNDLTSPPTPTANAQALEFGNQPGRRYVRRSSAFSIADLSSMQQQEKEPAVTAESTKPNKSLSYSVTNHSDRLATIEPNKLADTSASGLVSPGLPKRSRSHSVLRRIAVENSTQAVVLPQGPVLLGDAAPARPVVNTAPPSTGIVFPSVEGEDNVDGSGNDDNDSSGDTQFASAIGRAPTPYPRDRLKSQGTGRNSGFEHSAAGKRRSVPKPLHIESRDSGFEPTRFDVSPASAGTPMTPGRQKLKPQINWGDDDSHTIPPADDMSLDAQWLRIISGAPPLRAPIAPAKTPATAENTTDSNLVLVAEQLFEDTPVVGRPETPIEINLEEMAAATRESLKNIDSGSPLEQTVAKYCKKQPEEPAPSTRAPPRELHSTKSFLGLTSKEFDTMSDSETDPSEMELQERFWARAMKQQKSGASTPYTPGHRKSQVGVSSAISPQDLEDWMQ</sequence>
<proteinExistence type="predicted"/>
<gene>
    <name evidence="1" type="primary">GLG2_2</name>
    <name evidence="1" type="ORF">LPJ66_007696</name>
</gene>